<comment type="caution">
    <text evidence="5">The sequence shown here is derived from an EMBL/GenBank/DDBJ whole genome shotgun (WGS) entry which is preliminary data.</text>
</comment>
<feature type="domain" description="Peptidase C51" evidence="3">
    <location>
        <begin position="428"/>
        <end position="515"/>
    </location>
</feature>
<dbReference type="Gene3D" id="1.10.530.10">
    <property type="match status" value="1"/>
</dbReference>
<dbReference type="Pfam" id="PF05257">
    <property type="entry name" value="CHAP"/>
    <property type="match status" value="1"/>
</dbReference>
<gene>
    <name evidence="5" type="ORF">DXB93_12205</name>
</gene>
<keyword evidence="2" id="KW-0472">Membrane</keyword>
<dbReference type="SUPFAM" id="SSF53955">
    <property type="entry name" value="Lysozyme-like"/>
    <property type="match status" value="1"/>
</dbReference>
<dbReference type="InterPro" id="IPR023346">
    <property type="entry name" value="Lysozyme-like_dom_sf"/>
</dbReference>
<proteinExistence type="predicted"/>
<feature type="domain" description="CwlT-like lysozyme" evidence="4">
    <location>
        <begin position="244"/>
        <end position="388"/>
    </location>
</feature>
<dbReference type="AlphaFoldDB" id="A0A3E3EB96"/>
<dbReference type="Proteomes" id="UP000261032">
    <property type="component" value="Unassembled WGS sequence"/>
</dbReference>
<dbReference type="EMBL" id="QUSL01000020">
    <property type="protein sequence ID" value="RGD83788.1"/>
    <property type="molecule type" value="Genomic_DNA"/>
</dbReference>
<evidence type="ECO:0000256" key="2">
    <source>
        <dbReference type="SAM" id="Phobius"/>
    </source>
</evidence>
<dbReference type="RefSeq" id="WP_117581860.1">
    <property type="nucleotide sequence ID" value="NZ_QUSL01000020.1"/>
</dbReference>
<name>A0A3E3EB96_9FIRM</name>
<dbReference type="CDD" id="cd16891">
    <property type="entry name" value="CwlT-like"/>
    <property type="match status" value="1"/>
</dbReference>
<reference evidence="5 6" key="1">
    <citation type="submission" date="2018-08" db="EMBL/GenBank/DDBJ databases">
        <title>A genome reference for cultivated species of the human gut microbiota.</title>
        <authorList>
            <person name="Zou Y."/>
            <person name="Xue W."/>
            <person name="Luo G."/>
        </authorList>
    </citation>
    <scope>NUCLEOTIDE SEQUENCE [LARGE SCALE GENOMIC DNA]</scope>
    <source>
        <strain evidence="5 6">OM06-4</strain>
    </source>
</reference>
<sequence length="538" mass="60269">MSKSIKTRDIIKNVKSIDKALIAGEHIRNISAKTKEHIEENTQSQYTSPDDYAIKKVNENAEHFINKTGIEAKIQTQKGYRLVKERRKRKKAYIDNEITESSSNKIKTKEPAQTNIKTSGSKTKKDIKASKSNIKNTKNSGKAIKNTSKTTIKTSQELAKQSAIKSKQISKESYHTVKIIGRKSWTVSKKGISTVKRIIDTTRTSLAFLCSVGWIAILIILLIALIGGIFMTGSSSSGSGNQLSQEVIEYTPIIQKYADEYEIPHFVNALQAIMMQESGGKGTDPMQSSECSFNTKFPNTPNAITEPEYSIQVGVQNFADCLKRANCTDPLDIPLLSLAMQGYNFGNGYIEWAVKNFGAYSQGNAKVFADEQAREHGWNSYGDPEYVPHVMRYYQFASLGTSNSKLVNIALSQVGNQGGTPYWSWYGYKERVEWCACFVSWCAYQSGDLNITIPKFSAVKDGIKYYQNKGLWGDKNYIPKTGDLIFFDWQQDGISDHVGVVEKVENNIIYTIEGNSNDQCKQNTYRISSNIIYGFSIS</sequence>
<dbReference type="InterPro" id="IPR047194">
    <property type="entry name" value="CwlT-like_lysozyme"/>
</dbReference>
<keyword evidence="2" id="KW-0812">Transmembrane</keyword>
<evidence type="ECO:0000259" key="3">
    <source>
        <dbReference type="Pfam" id="PF05257"/>
    </source>
</evidence>
<accession>A0A3E3EB96</accession>
<evidence type="ECO:0000259" key="4">
    <source>
        <dbReference type="Pfam" id="PF13702"/>
    </source>
</evidence>
<dbReference type="SUPFAM" id="SSF54001">
    <property type="entry name" value="Cysteine proteinases"/>
    <property type="match status" value="1"/>
</dbReference>
<dbReference type="Gene3D" id="3.90.1720.10">
    <property type="entry name" value="endopeptidase domain like (from Nostoc punctiforme)"/>
    <property type="match status" value="1"/>
</dbReference>
<evidence type="ECO:0000256" key="1">
    <source>
        <dbReference type="SAM" id="MobiDB-lite"/>
    </source>
</evidence>
<keyword evidence="2" id="KW-1133">Transmembrane helix</keyword>
<feature type="compositionally biased region" description="Polar residues" evidence="1">
    <location>
        <begin position="104"/>
        <end position="121"/>
    </location>
</feature>
<evidence type="ECO:0000313" key="5">
    <source>
        <dbReference type="EMBL" id="RGD83788.1"/>
    </source>
</evidence>
<dbReference type="Pfam" id="PF13702">
    <property type="entry name" value="Lysozyme_like"/>
    <property type="match status" value="1"/>
</dbReference>
<dbReference type="InterPro" id="IPR007921">
    <property type="entry name" value="CHAP_dom"/>
</dbReference>
<feature type="region of interest" description="Disordered" evidence="1">
    <location>
        <begin position="104"/>
        <end position="123"/>
    </location>
</feature>
<dbReference type="InterPro" id="IPR038765">
    <property type="entry name" value="Papain-like_cys_pep_sf"/>
</dbReference>
<evidence type="ECO:0000313" key="6">
    <source>
        <dbReference type="Proteomes" id="UP000261032"/>
    </source>
</evidence>
<protein>
    <submittedName>
        <fullName evidence="5">CHAP domain-containing protein</fullName>
    </submittedName>
</protein>
<feature type="transmembrane region" description="Helical" evidence="2">
    <location>
        <begin position="206"/>
        <end position="231"/>
    </location>
</feature>
<organism evidence="5 6">
    <name type="scientific">Thomasclavelia ramosa</name>
    <dbReference type="NCBI Taxonomy" id="1547"/>
    <lineage>
        <taxon>Bacteria</taxon>
        <taxon>Bacillati</taxon>
        <taxon>Bacillota</taxon>
        <taxon>Erysipelotrichia</taxon>
        <taxon>Erysipelotrichales</taxon>
        <taxon>Coprobacillaceae</taxon>
        <taxon>Thomasclavelia</taxon>
    </lineage>
</organism>